<evidence type="ECO:0000256" key="5">
    <source>
        <dbReference type="SAM" id="Phobius"/>
    </source>
</evidence>
<dbReference type="Gene3D" id="1.20.120.1630">
    <property type="match status" value="1"/>
</dbReference>
<sequence>MEQFIKIFLPVYFSFYFLATFLVPSLLVAKRAGQSALVLPNDNTVEGLTGRYFKLAIVLLSIYTFAYALFPGPISFFLSAWNASPKMQIAGIMILAAALGISITALYYMKNSWRIGIDKNNKTDLITGGIFAYSRNPVFFSILLGLTGLMLLTPNTFTISISLAIYILIQMQIRLEEAFLTEIHGQKYLNYKNETRRFI</sequence>
<accession>A0ABT4UMJ3</accession>
<evidence type="ECO:0000256" key="3">
    <source>
        <dbReference type="ARBA" id="ARBA00022989"/>
    </source>
</evidence>
<feature type="transmembrane region" description="Helical" evidence="5">
    <location>
        <begin position="138"/>
        <end position="169"/>
    </location>
</feature>
<keyword evidence="2 5" id="KW-0812">Transmembrane</keyword>
<dbReference type="PANTHER" id="PTHR12714">
    <property type="entry name" value="PROTEIN-S ISOPRENYLCYSTEINE O-METHYLTRANSFERASE"/>
    <property type="match status" value="1"/>
</dbReference>
<keyword evidence="4 5" id="KW-0472">Membrane</keyword>
<dbReference type="InterPro" id="IPR007318">
    <property type="entry name" value="Phopholipid_MeTrfase"/>
</dbReference>
<evidence type="ECO:0000256" key="2">
    <source>
        <dbReference type="ARBA" id="ARBA00022692"/>
    </source>
</evidence>
<protein>
    <submittedName>
        <fullName evidence="6">Isoprenylcysteine carboxylmethyltransferase family protein</fullName>
    </submittedName>
</protein>
<gene>
    <name evidence="6" type="ORF">O3P16_11525</name>
</gene>
<keyword evidence="3 5" id="KW-1133">Transmembrane helix</keyword>
<dbReference type="PANTHER" id="PTHR12714:SF9">
    <property type="entry name" value="PROTEIN-S-ISOPRENYLCYSTEINE O-METHYLTRANSFERASE"/>
    <property type="match status" value="1"/>
</dbReference>
<feature type="transmembrane region" description="Helical" evidence="5">
    <location>
        <begin position="7"/>
        <end position="32"/>
    </location>
</feature>
<reference evidence="6 7" key="1">
    <citation type="submission" date="2022-12" db="EMBL/GenBank/DDBJ databases">
        <title>Chitinophagaceae gen. sp. nov., a new member of the family Chitinophagaceae, isolated from soil in a chemical factory.</title>
        <authorList>
            <person name="Ke Z."/>
        </authorList>
    </citation>
    <scope>NUCLEOTIDE SEQUENCE [LARGE SCALE GENOMIC DNA]</scope>
    <source>
        <strain evidence="6 7">LY-5</strain>
    </source>
</reference>
<keyword evidence="7" id="KW-1185">Reference proteome</keyword>
<dbReference type="EMBL" id="JAQGEF010000012">
    <property type="protein sequence ID" value="MDA3615440.1"/>
    <property type="molecule type" value="Genomic_DNA"/>
</dbReference>
<dbReference type="RefSeq" id="WP_407031766.1">
    <property type="nucleotide sequence ID" value="NZ_JAQGEF010000012.1"/>
</dbReference>
<feature type="transmembrane region" description="Helical" evidence="5">
    <location>
        <begin position="89"/>
        <end position="109"/>
    </location>
</feature>
<comment type="caution">
    <text evidence="6">The sequence shown here is derived from an EMBL/GenBank/DDBJ whole genome shotgun (WGS) entry which is preliminary data.</text>
</comment>
<organism evidence="6 7">
    <name type="scientific">Polluticaenibacter yanchengensis</name>
    <dbReference type="NCBI Taxonomy" id="3014562"/>
    <lineage>
        <taxon>Bacteria</taxon>
        <taxon>Pseudomonadati</taxon>
        <taxon>Bacteroidota</taxon>
        <taxon>Chitinophagia</taxon>
        <taxon>Chitinophagales</taxon>
        <taxon>Chitinophagaceae</taxon>
        <taxon>Polluticaenibacter</taxon>
    </lineage>
</organism>
<name>A0ABT4UMJ3_9BACT</name>
<evidence type="ECO:0000313" key="6">
    <source>
        <dbReference type="EMBL" id="MDA3615440.1"/>
    </source>
</evidence>
<dbReference type="Proteomes" id="UP001210231">
    <property type="component" value="Unassembled WGS sequence"/>
</dbReference>
<comment type="subcellular location">
    <subcellularLocation>
        <location evidence="1">Endomembrane system</location>
        <topology evidence="1">Multi-pass membrane protein</topology>
    </subcellularLocation>
</comment>
<evidence type="ECO:0000313" key="7">
    <source>
        <dbReference type="Proteomes" id="UP001210231"/>
    </source>
</evidence>
<evidence type="ECO:0000256" key="1">
    <source>
        <dbReference type="ARBA" id="ARBA00004127"/>
    </source>
</evidence>
<proteinExistence type="predicted"/>
<dbReference type="Pfam" id="PF04191">
    <property type="entry name" value="PEMT"/>
    <property type="match status" value="1"/>
</dbReference>
<feature type="transmembrane region" description="Helical" evidence="5">
    <location>
        <begin position="52"/>
        <end position="77"/>
    </location>
</feature>
<evidence type="ECO:0000256" key="4">
    <source>
        <dbReference type="ARBA" id="ARBA00023136"/>
    </source>
</evidence>